<dbReference type="PANTHER" id="PTHR19965">
    <property type="entry name" value="RNA AND EXPORT FACTOR BINDING PROTEIN"/>
    <property type="match status" value="1"/>
</dbReference>
<dbReference type="EMBL" id="JAVRJZ010000013">
    <property type="protein sequence ID" value="KAK2714562.1"/>
    <property type="molecule type" value="Genomic_DNA"/>
</dbReference>
<dbReference type="InterPro" id="IPR035979">
    <property type="entry name" value="RBD_domain_sf"/>
</dbReference>
<dbReference type="PROSITE" id="PS50102">
    <property type="entry name" value="RRM"/>
    <property type="match status" value="1"/>
</dbReference>
<gene>
    <name evidence="4" type="ORF">QYM36_008947</name>
</gene>
<reference evidence="4" key="1">
    <citation type="submission" date="2023-07" db="EMBL/GenBank/DDBJ databases">
        <title>Chromosome-level genome assembly of Artemia franciscana.</title>
        <authorList>
            <person name="Jo E."/>
        </authorList>
    </citation>
    <scope>NUCLEOTIDE SEQUENCE</scope>
    <source>
        <tissue evidence="4">Whole body</tissue>
    </source>
</reference>
<dbReference type="InterPro" id="IPR000504">
    <property type="entry name" value="RRM_dom"/>
</dbReference>
<dbReference type="SUPFAM" id="SSF54928">
    <property type="entry name" value="RNA-binding domain, RBD"/>
    <property type="match status" value="1"/>
</dbReference>
<dbReference type="Proteomes" id="UP001187531">
    <property type="component" value="Unassembled WGS sequence"/>
</dbReference>
<dbReference type="GO" id="GO:0006406">
    <property type="term" value="P:mRNA export from nucleus"/>
    <property type="evidence" value="ECO:0007669"/>
    <property type="project" value="TreeGrafter"/>
</dbReference>
<protein>
    <recommendedName>
        <fullName evidence="3">RRM domain-containing protein</fullName>
    </recommendedName>
</protein>
<dbReference type="SMART" id="SM00360">
    <property type="entry name" value="RRM"/>
    <property type="match status" value="1"/>
</dbReference>
<organism evidence="4 5">
    <name type="scientific">Artemia franciscana</name>
    <name type="common">Brine shrimp</name>
    <name type="synonym">Artemia sanfranciscana</name>
    <dbReference type="NCBI Taxonomy" id="6661"/>
    <lineage>
        <taxon>Eukaryota</taxon>
        <taxon>Metazoa</taxon>
        <taxon>Ecdysozoa</taxon>
        <taxon>Arthropoda</taxon>
        <taxon>Crustacea</taxon>
        <taxon>Branchiopoda</taxon>
        <taxon>Anostraca</taxon>
        <taxon>Artemiidae</taxon>
        <taxon>Artemia</taxon>
    </lineage>
</organism>
<feature type="domain" description="RRM" evidence="3">
    <location>
        <begin position="229"/>
        <end position="300"/>
    </location>
</feature>
<sequence>MAPTRKVKDAREIISGRKHTGFKDARDRLVHLSKKKDARLVLQEKRLNKSFGGDTHITKSGRMAVVQKQGKIEIRTLKNQLQGNKNTARMPRTLASLNDSNDRYDEPLQPRNTKADAFAAATGLRQKSSPIVNEPYRKINQILETRRNEDVYATRLQTRQNQSLATKHEMDYQDQLLQYQQSRGTVYKPAYMDLEAAKRSKRLPERVPVATASSSDVRSRLEVLSSDGHRVQVSNLGRDVTEADIKELFGDIGPLKMAKMYRPGTAEIVFVRRSDAVQAIEMYNNRQLDGLPMKCRLVHLDDPDMDVVAEDDYVNRIAAASYRR</sequence>
<dbReference type="GO" id="GO:0003729">
    <property type="term" value="F:mRNA binding"/>
    <property type="evidence" value="ECO:0007669"/>
    <property type="project" value="TreeGrafter"/>
</dbReference>
<dbReference type="GO" id="GO:0005634">
    <property type="term" value="C:nucleus"/>
    <property type="evidence" value="ECO:0007669"/>
    <property type="project" value="TreeGrafter"/>
</dbReference>
<keyword evidence="5" id="KW-1185">Reference proteome</keyword>
<dbReference type="InterPro" id="IPR034784">
    <property type="entry name" value="PDIP3_RRM"/>
</dbReference>
<proteinExistence type="predicted"/>
<comment type="caution">
    <text evidence="4">The sequence shown here is derived from an EMBL/GenBank/DDBJ whole genome shotgun (WGS) entry which is preliminary data.</text>
</comment>
<evidence type="ECO:0000313" key="5">
    <source>
        <dbReference type="Proteomes" id="UP001187531"/>
    </source>
</evidence>
<evidence type="ECO:0000256" key="2">
    <source>
        <dbReference type="PROSITE-ProRule" id="PRU00176"/>
    </source>
</evidence>
<name>A0AA88I3C1_ARTSF</name>
<dbReference type="PANTHER" id="PTHR19965:SF35">
    <property type="entry name" value="RNA ANNEALING PROTEIN YRA1"/>
    <property type="match status" value="1"/>
</dbReference>
<dbReference type="InterPro" id="IPR012677">
    <property type="entry name" value="Nucleotide-bd_a/b_plait_sf"/>
</dbReference>
<evidence type="ECO:0000256" key="1">
    <source>
        <dbReference type="ARBA" id="ARBA00022884"/>
    </source>
</evidence>
<evidence type="ECO:0000259" key="3">
    <source>
        <dbReference type="PROSITE" id="PS50102"/>
    </source>
</evidence>
<evidence type="ECO:0000313" key="4">
    <source>
        <dbReference type="EMBL" id="KAK2714562.1"/>
    </source>
</evidence>
<dbReference type="CDD" id="cd12681">
    <property type="entry name" value="RRM_SKAR"/>
    <property type="match status" value="1"/>
</dbReference>
<accession>A0AA88I3C1</accession>
<dbReference type="Pfam" id="PF00076">
    <property type="entry name" value="RRM_1"/>
    <property type="match status" value="1"/>
</dbReference>
<dbReference type="InterPro" id="IPR051229">
    <property type="entry name" value="ALYREF_mRNA_export"/>
</dbReference>
<keyword evidence="1 2" id="KW-0694">RNA-binding</keyword>
<dbReference type="AlphaFoldDB" id="A0AA88I3C1"/>
<dbReference type="Gene3D" id="3.30.70.330">
    <property type="match status" value="1"/>
</dbReference>